<sequence>MFIERLKKSGFPHSKIVRYIWLFCVGYYIKYYLTQSKTELIDRFTIITMLSNALKSSTPRVIIKLGYEHEITFFFRFMIHYVIDNEEEAEDIYREERAKYEKVTLGNQLQSSRKKSKGQRI</sequence>
<organism evidence="1 2">
    <name type="scientific">Erwinia tracheiphila</name>
    <dbReference type="NCBI Taxonomy" id="65700"/>
    <lineage>
        <taxon>Bacteria</taxon>
        <taxon>Pseudomonadati</taxon>
        <taxon>Pseudomonadota</taxon>
        <taxon>Gammaproteobacteria</taxon>
        <taxon>Enterobacterales</taxon>
        <taxon>Erwiniaceae</taxon>
        <taxon>Erwinia</taxon>
    </lineage>
</organism>
<reference evidence="1 2" key="1">
    <citation type="submission" date="2016-01" db="EMBL/GenBank/DDBJ databases">
        <authorList>
            <person name="Oliw E.H."/>
        </authorList>
    </citation>
    <scope>NUCLEOTIDE SEQUENCE [LARGE SCALE GENOMIC DNA]</scope>
    <source>
        <strain evidence="1 2">MDcuke</strain>
    </source>
</reference>
<evidence type="ECO:0000313" key="1">
    <source>
        <dbReference type="EMBL" id="AXF78351.1"/>
    </source>
</evidence>
<gene>
    <name evidence="1" type="ORF">AV903_23845</name>
</gene>
<dbReference type="RefSeq" id="WP_245181450.1">
    <property type="nucleotide sequence ID" value="NZ_CP013970.1"/>
</dbReference>
<evidence type="ECO:0000313" key="2">
    <source>
        <dbReference type="Proteomes" id="UP000264980"/>
    </source>
</evidence>
<name>A0A345CY34_9GAMM</name>
<accession>A0A345CY34</accession>
<proteinExistence type="predicted"/>
<dbReference type="EMBL" id="CP013970">
    <property type="protein sequence ID" value="AXF78351.1"/>
    <property type="molecule type" value="Genomic_DNA"/>
</dbReference>
<dbReference type="Proteomes" id="UP000264980">
    <property type="component" value="Chromosome"/>
</dbReference>
<dbReference type="AlphaFoldDB" id="A0A345CY34"/>
<protein>
    <submittedName>
        <fullName evidence="1">Uncharacterized protein</fullName>
    </submittedName>
</protein>